<dbReference type="Proteomes" id="UP000485058">
    <property type="component" value="Unassembled WGS sequence"/>
</dbReference>
<protein>
    <submittedName>
        <fullName evidence="1">Uncharacterized protein</fullName>
    </submittedName>
</protein>
<evidence type="ECO:0000313" key="2">
    <source>
        <dbReference type="Proteomes" id="UP000485058"/>
    </source>
</evidence>
<name>A0A699ZQ26_HAELA</name>
<keyword evidence="2" id="KW-1185">Reference proteome</keyword>
<comment type="caution">
    <text evidence="1">The sequence shown here is derived from an EMBL/GenBank/DDBJ whole genome shotgun (WGS) entry which is preliminary data.</text>
</comment>
<dbReference type="EMBL" id="BLLF01002631">
    <property type="protein sequence ID" value="GFH24783.1"/>
    <property type="molecule type" value="Genomic_DNA"/>
</dbReference>
<proteinExistence type="predicted"/>
<organism evidence="1 2">
    <name type="scientific">Haematococcus lacustris</name>
    <name type="common">Green alga</name>
    <name type="synonym">Haematococcus pluvialis</name>
    <dbReference type="NCBI Taxonomy" id="44745"/>
    <lineage>
        <taxon>Eukaryota</taxon>
        <taxon>Viridiplantae</taxon>
        <taxon>Chlorophyta</taxon>
        <taxon>core chlorophytes</taxon>
        <taxon>Chlorophyceae</taxon>
        <taxon>CS clade</taxon>
        <taxon>Chlamydomonadales</taxon>
        <taxon>Haematococcaceae</taxon>
        <taxon>Haematococcus</taxon>
    </lineage>
</organism>
<sequence length="72" mass="7971">MQILILYCAVFDSVCLIGTGELLRGYWQAALVCSGIRDGTALAIEPEAASEDHRWARNRATLLQTREMCVSL</sequence>
<reference evidence="1 2" key="1">
    <citation type="submission" date="2020-02" db="EMBL/GenBank/DDBJ databases">
        <title>Draft genome sequence of Haematococcus lacustris strain NIES-144.</title>
        <authorList>
            <person name="Morimoto D."/>
            <person name="Nakagawa S."/>
            <person name="Yoshida T."/>
            <person name="Sawayama S."/>
        </authorList>
    </citation>
    <scope>NUCLEOTIDE SEQUENCE [LARGE SCALE GENOMIC DNA]</scope>
    <source>
        <strain evidence="1 2">NIES-144</strain>
    </source>
</reference>
<gene>
    <name evidence="1" type="ORF">HaLaN_22638</name>
</gene>
<evidence type="ECO:0000313" key="1">
    <source>
        <dbReference type="EMBL" id="GFH24783.1"/>
    </source>
</evidence>
<accession>A0A699ZQ26</accession>
<dbReference type="AlphaFoldDB" id="A0A699ZQ26"/>